<comment type="subcellular location">
    <subcellularLocation>
        <location evidence="1">Membrane</location>
        <topology evidence="1">Multi-pass membrane protein</topology>
    </subcellularLocation>
</comment>
<dbReference type="GO" id="GO:0005886">
    <property type="term" value="C:plasma membrane"/>
    <property type="evidence" value="ECO:0007669"/>
    <property type="project" value="TreeGrafter"/>
</dbReference>
<dbReference type="PANTHER" id="PTHR10582:SF2">
    <property type="entry name" value="INACTIVE"/>
    <property type="match status" value="1"/>
</dbReference>
<keyword evidence="4 6" id="KW-1133">Transmembrane helix</keyword>
<evidence type="ECO:0000256" key="6">
    <source>
        <dbReference type="SAM" id="Phobius"/>
    </source>
</evidence>
<dbReference type="InterPro" id="IPR024862">
    <property type="entry name" value="TRPV"/>
</dbReference>
<keyword evidence="2 6" id="KW-0812">Transmembrane</keyword>
<gene>
    <name evidence="8" type="ORF">POCULU_LOCUS263</name>
</gene>
<dbReference type="GO" id="GO:0005216">
    <property type="term" value="F:monoatomic ion channel activity"/>
    <property type="evidence" value="ECO:0007669"/>
    <property type="project" value="InterPro"/>
</dbReference>
<name>A0A9N8YX31_9GLOM</name>
<dbReference type="Pfam" id="PF00520">
    <property type="entry name" value="Ion_trans"/>
    <property type="match status" value="1"/>
</dbReference>
<proteinExistence type="predicted"/>
<accession>A0A9N8YX31</accession>
<evidence type="ECO:0000259" key="7">
    <source>
        <dbReference type="Pfam" id="PF00520"/>
    </source>
</evidence>
<dbReference type="PANTHER" id="PTHR10582">
    <property type="entry name" value="TRANSIENT RECEPTOR POTENTIAL ION CHANNEL PROTEIN"/>
    <property type="match status" value="1"/>
</dbReference>
<feature type="transmembrane region" description="Helical" evidence="6">
    <location>
        <begin position="935"/>
        <end position="957"/>
    </location>
</feature>
<reference evidence="8" key="1">
    <citation type="submission" date="2021-06" db="EMBL/GenBank/DDBJ databases">
        <authorList>
            <person name="Kallberg Y."/>
            <person name="Tangrot J."/>
            <person name="Rosling A."/>
        </authorList>
    </citation>
    <scope>NUCLEOTIDE SEQUENCE</scope>
    <source>
        <strain evidence="8">IA702</strain>
    </source>
</reference>
<feature type="domain" description="Ion transport" evidence="7">
    <location>
        <begin position="805"/>
        <end position="1079"/>
    </location>
</feature>
<dbReference type="Gene3D" id="1.10.287.70">
    <property type="match status" value="1"/>
</dbReference>
<dbReference type="InterPro" id="IPR005821">
    <property type="entry name" value="Ion_trans_dom"/>
</dbReference>
<comment type="caution">
    <text evidence="8">The sequence shown here is derived from an EMBL/GenBank/DDBJ whole genome shotgun (WGS) entry which is preliminary data.</text>
</comment>
<feature type="transmembrane region" description="Helical" evidence="6">
    <location>
        <begin position="803"/>
        <end position="824"/>
    </location>
</feature>
<evidence type="ECO:0000313" key="9">
    <source>
        <dbReference type="Proteomes" id="UP000789572"/>
    </source>
</evidence>
<evidence type="ECO:0000256" key="4">
    <source>
        <dbReference type="ARBA" id="ARBA00022989"/>
    </source>
</evidence>
<dbReference type="OrthoDB" id="2352140at2759"/>
<keyword evidence="9" id="KW-1185">Reference proteome</keyword>
<dbReference type="InterPro" id="IPR011044">
    <property type="entry name" value="Quino_amine_DH_bsu"/>
</dbReference>
<feature type="transmembrane region" description="Helical" evidence="6">
    <location>
        <begin position="1047"/>
        <end position="1069"/>
    </location>
</feature>
<dbReference type="GO" id="GO:0098703">
    <property type="term" value="P:calcium ion import across plasma membrane"/>
    <property type="evidence" value="ECO:0007669"/>
    <property type="project" value="TreeGrafter"/>
</dbReference>
<evidence type="ECO:0000256" key="3">
    <source>
        <dbReference type="ARBA" id="ARBA00022737"/>
    </source>
</evidence>
<dbReference type="Proteomes" id="UP000789572">
    <property type="component" value="Unassembled WGS sequence"/>
</dbReference>
<keyword evidence="5 6" id="KW-0472">Membrane</keyword>
<protein>
    <submittedName>
        <fullName evidence="8">10091_t:CDS:1</fullName>
    </submittedName>
</protein>
<dbReference type="EMBL" id="CAJVPJ010000013">
    <property type="protein sequence ID" value="CAG8455323.1"/>
    <property type="molecule type" value="Genomic_DNA"/>
</dbReference>
<evidence type="ECO:0000313" key="8">
    <source>
        <dbReference type="EMBL" id="CAG8455323.1"/>
    </source>
</evidence>
<dbReference type="SUPFAM" id="SSF50969">
    <property type="entry name" value="YVTN repeat-like/Quinoprotein amine dehydrogenase"/>
    <property type="match status" value="1"/>
</dbReference>
<evidence type="ECO:0000256" key="5">
    <source>
        <dbReference type="ARBA" id="ARBA00023136"/>
    </source>
</evidence>
<organism evidence="8 9">
    <name type="scientific">Paraglomus occultum</name>
    <dbReference type="NCBI Taxonomy" id="144539"/>
    <lineage>
        <taxon>Eukaryota</taxon>
        <taxon>Fungi</taxon>
        <taxon>Fungi incertae sedis</taxon>
        <taxon>Mucoromycota</taxon>
        <taxon>Glomeromycotina</taxon>
        <taxon>Glomeromycetes</taxon>
        <taxon>Paraglomerales</taxon>
        <taxon>Paraglomeraceae</taxon>
        <taxon>Paraglomus</taxon>
    </lineage>
</organism>
<dbReference type="AlphaFoldDB" id="A0A9N8YX31"/>
<feature type="transmembrane region" description="Helical" evidence="6">
    <location>
        <begin position="902"/>
        <end position="929"/>
    </location>
</feature>
<evidence type="ECO:0000256" key="1">
    <source>
        <dbReference type="ARBA" id="ARBA00004141"/>
    </source>
</evidence>
<sequence length="1155" mass="132895">MSSLEKGEDLKRFSFNSTYSPTASVSIDIPVTTLVPNKRKTSPIAASPSGSYVALFDDEKESISVWMISKINNELEPISEVDVKSSTNYQGFAISDYGYLASGHVVYSFVSDKKQPYLEPDLTTLRSSFAFCYAFLSSGEFVVVNDLGIHRYCAEGDQWKHSTTSFEWSSEAEEAVDRRTRRRRVQYSIINEKLICVYDDHLTQWDLGSGKMETEYYLDNSTSLQERRHNEDNYIIAIDSNAILSALITHDDDFQKLTVYWVQTALPMSTVQIINDDDDHVVAMEFIESSSCTLLVTITKKGKAMLWNPHCLKWNSSSGDIGEPLDAFNLQEHCTLTEWLPGLTFTLSGGIILISVDGIPTVLHILTKHIDNYQNHLFNAPLQATLIRDLVNIHSDDSSDTHNLNGRFLQWIISRRTGLRVYKESCFICSITAQKFEYFGWIKNATILDNDELLVLTNRCLCIFFLDGINDSIEISYYWDDDRWPTYGPKISQLSLINALERQESVIWWDLLFEKYEHASGPLPPPSFKSIWWHKQNAIADSSLQRIRIFNNLIRMLTSEENLAKYGYILLPEAIKQRDDVIVETIVKTCIDLFCKNSITYIGMLQIITASLPKLCEYYPDQTAFYFSKIRLILEPRCHSINRLKLPARHLYAFSRKFGRPDDFSYLDTSQVPEVTSTYLNLLFNVQQLVSPLQSSISLTFAWVRYAGLYAFIYIRHTLVTFMYRILIPITYSIIRVKRRSTLTLVVGLPRFCAYPSKYSFLKDFLFPASSPFVTSTVSDNRDLFRMWDVEALINFKWQTFGLYYYIFIWIQFLALFVCFAATMTEDESGLVDQSTKRNLVLASAILAVWHLHFEVRQFIWNPVYYVLSPWNWIDCGAFGFPLVTSLFFLQGHEVPRWMSAFSILLLWMKLLLLIRPFKYFGIYIAIIFGVAQQVFSFLVVLGIMIVGFSHAFFVLLRPMPGSSIDTPPSSLNGGDPNDPWQLTPTFSQMLSNGTLVDAPILIQDPDANTNMYSWFGSSLLAVYRFLAAGDWSSFDGWNAEDNPELAVMMVAFSFFTVIYLMNLFIGLLSNAINTYHEHGSYLAQKAEVLAEIELFYLLPHQRRSTWFPDIIYFEADTKELRQVMQEIIQNNPNYLRELPKHTTRILKIFGHQIS</sequence>
<keyword evidence="3" id="KW-0677">Repeat</keyword>
<feature type="transmembrane region" description="Helical" evidence="6">
    <location>
        <begin position="871"/>
        <end position="890"/>
    </location>
</feature>
<evidence type="ECO:0000256" key="2">
    <source>
        <dbReference type="ARBA" id="ARBA00022692"/>
    </source>
</evidence>